<name>E5A2J8_LEPMJ</name>
<dbReference type="HOGENOM" id="CLU_2061927_0_0_1"/>
<dbReference type="InParanoid" id="E5A2J8"/>
<sequence>MCIPHAPDRLWVHTLSIQSQFARRPPPAAYSQQPTRLLASDTHARCSPPSDNTTAPLALAARIHGCEHSHHHSHSAGRLAAPGTRHQGLERQPLFLAAPHYSRARLSPRVIRQRRPLRL</sequence>
<evidence type="ECO:0000313" key="1">
    <source>
        <dbReference type="EMBL" id="CBX97794.1"/>
    </source>
</evidence>
<proteinExistence type="predicted"/>
<protein>
    <submittedName>
        <fullName evidence="1">Predicted protein</fullName>
    </submittedName>
</protein>
<reference evidence="2" key="1">
    <citation type="journal article" date="2011" name="Nat. Commun.">
        <title>Effector diversification within compartments of the Leptosphaeria maculans genome affected by Repeat-Induced Point mutations.</title>
        <authorList>
            <person name="Rouxel T."/>
            <person name="Grandaubert J."/>
            <person name="Hane J.K."/>
            <person name="Hoede C."/>
            <person name="van de Wouw A.P."/>
            <person name="Couloux A."/>
            <person name="Dominguez V."/>
            <person name="Anthouard V."/>
            <person name="Bally P."/>
            <person name="Bourras S."/>
            <person name="Cozijnsen A.J."/>
            <person name="Ciuffetti L.M."/>
            <person name="Degrave A."/>
            <person name="Dilmaghani A."/>
            <person name="Duret L."/>
            <person name="Fudal I."/>
            <person name="Goodwin S.B."/>
            <person name="Gout L."/>
            <person name="Glaser N."/>
            <person name="Linglin J."/>
            <person name="Kema G.H.J."/>
            <person name="Lapalu N."/>
            <person name="Lawrence C.B."/>
            <person name="May K."/>
            <person name="Meyer M."/>
            <person name="Ollivier B."/>
            <person name="Poulain J."/>
            <person name="Schoch C.L."/>
            <person name="Simon A."/>
            <person name="Spatafora J.W."/>
            <person name="Stachowiak A."/>
            <person name="Turgeon B.G."/>
            <person name="Tyler B.M."/>
            <person name="Vincent D."/>
            <person name="Weissenbach J."/>
            <person name="Amselem J."/>
            <person name="Quesneville H."/>
            <person name="Oliver R.P."/>
            <person name="Wincker P."/>
            <person name="Balesdent M.-H."/>
            <person name="Howlett B.J."/>
        </authorList>
    </citation>
    <scope>NUCLEOTIDE SEQUENCE [LARGE SCALE GENOMIC DNA]</scope>
    <source>
        <strain evidence="2">JN3 / isolate v23.1.3 / race Av1-4-5-6-7-8</strain>
    </source>
</reference>
<gene>
    <name evidence="1" type="ORF">LEMA_P092030.1</name>
</gene>
<organism evidence="2">
    <name type="scientific">Leptosphaeria maculans (strain JN3 / isolate v23.1.3 / race Av1-4-5-6-7-8)</name>
    <name type="common">Blackleg fungus</name>
    <name type="synonym">Phoma lingam</name>
    <dbReference type="NCBI Taxonomy" id="985895"/>
    <lineage>
        <taxon>Eukaryota</taxon>
        <taxon>Fungi</taxon>
        <taxon>Dikarya</taxon>
        <taxon>Ascomycota</taxon>
        <taxon>Pezizomycotina</taxon>
        <taxon>Dothideomycetes</taxon>
        <taxon>Pleosporomycetidae</taxon>
        <taxon>Pleosporales</taxon>
        <taxon>Pleosporineae</taxon>
        <taxon>Leptosphaeriaceae</taxon>
        <taxon>Plenodomus</taxon>
        <taxon>Plenodomus lingam/Leptosphaeria maculans species complex</taxon>
    </lineage>
</organism>
<dbReference type="EMBL" id="FP929132">
    <property type="protein sequence ID" value="CBX97794.1"/>
    <property type="molecule type" value="Genomic_DNA"/>
</dbReference>
<dbReference type="AlphaFoldDB" id="E5A2J8"/>
<keyword evidence="2" id="KW-1185">Reference proteome</keyword>
<accession>E5A2J8</accession>
<dbReference type="VEuPathDB" id="FungiDB:LEMA_P092030.1"/>
<evidence type="ECO:0000313" key="2">
    <source>
        <dbReference type="Proteomes" id="UP000002668"/>
    </source>
</evidence>
<dbReference type="Proteomes" id="UP000002668">
    <property type="component" value="Genome"/>
</dbReference>